<accession>A0ABT8SND8</accession>
<dbReference type="Gene3D" id="3.30.750.140">
    <property type="match status" value="1"/>
</dbReference>
<evidence type="ECO:0000259" key="2">
    <source>
        <dbReference type="Pfam" id="PF02120"/>
    </source>
</evidence>
<feature type="region of interest" description="Disordered" evidence="1">
    <location>
        <begin position="228"/>
        <end position="253"/>
    </location>
</feature>
<gene>
    <name evidence="3" type="ORF">Q0812_11640</name>
</gene>
<feature type="compositionally biased region" description="Low complexity" evidence="1">
    <location>
        <begin position="243"/>
        <end position="253"/>
    </location>
</feature>
<feature type="domain" description="Flagellar hook-length control protein-like C-terminal" evidence="2">
    <location>
        <begin position="345"/>
        <end position="423"/>
    </location>
</feature>
<dbReference type="EMBL" id="JAUKTR010000005">
    <property type="protein sequence ID" value="MDO1560080.1"/>
    <property type="molecule type" value="Genomic_DNA"/>
</dbReference>
<reference evidence="3" key="1">
    <citation type="submission" date="2023-07" db="EMBL/GenBank/DDBJ databases">
        <title>Brevundimonas soil sp. nov., isolated from the soil of chemical plant.</title>
        <authorList>
            <person name="Wu N."/>
        </authorList>
    </citation>
    <scope>NUCLEOTIDE SEQUENCE</scope>
    <source>
        <strain evidence="3">XZ-24</strain>
    </source>
</reference>
<keyword evidence="4" id="KW-1185">Reference proteome</keyword>
<evidence type="ECO:0000313" key="3">
    <source>
        <dbReference type="EMBL" id="MDO1560080.1"/>
    </source>
</evidence>
<keyword evidence="3" id="KW-0969">Cilium</keyword>
<organism evidence="3 4">
    <name type="scientific">Peiella sedimenti</name>
    <dbReference type="NCBI Taxonomy" id="3061083"/>
    <lineage>
        <taxon>Bacteria</taxon>
        <taxon>Pseudomonadati</taxon>
        <taxon>Pseudomonadota</taxon>
        <taxon>Alphaproteobacteria</taxon>
        <taxon>Caulobacterales</taxon>
        <taxon>Caulobacteraceae</taxon>
        <taxon>Peiella</taxon>
    </lineage>
</organism>
<dbReference type="RefSeq" id="WP_302110510.1">
    <property type="nucleotide sequence ID" value="NZ_JAUKTR010000005.1"/>
</dbReference>
<keyword evidence="3" id="KW-0282">Flagellum</keyword>
<proteinExistence type="predicted"/>
<evidence type="ECO:0000256" key="1">
    <source>
        <dbReference type="SAM" id="MobiDB-lite"/>
    </source>
</evidence>
<feature type="compositionally biased region" description="Low complexity" evidence="1">
    <location>
        <begin position="99"/>
        <end position="119"/>
    </location>
</feature>
<dbReference type="InterPro" id="IPR021136">
    <property type="entry name" value="Flagellar_hook_control-like_C"/>
</dbReference>
<protein>
    <submittedName>
        <fullName evidence="3">Flagellar hook-length control protein FliK</fullName>
    </submittedName>
</protein>
<feature type="compositionally biased region" description="Low complexity" evidence="1">
    <location>
        <begin position="17"/>
        <end position="28"/>
    </location>
</feature>
<keyword evidence="3" id="KW-0966">Cell projection</keyword>
<dbReference type="Proteomes" id="UP001169063">
    <property type="component" value="Unassembled WGS sequence"/>
</dbReference>
<feature type="compositionally biased region" description="Low complexity" evidence="1">
    <location>
        <begin position="191"/>
        <end position="212"/>
    </location>
</feature>
<dbReference type="CDD" id="cd17470">
    <property type="entry name" value="T3SS_Flik_C"/>
    <property type="match status" value="1"/>
</dbReference>
<dbReference type="Pfam" id="PF02120">
    <property type="entry name" value="Flg_hook"/>
    <property type="match status" value="1"/>
</dbReference>
<comment type="caution">
    <text evidence="3">The sequence shown here is derived from an EMBL/GenBank/DDBJ whole genome shotgun (WGS) entry which is preliminary data.</text>
</comment>
<sequence length="464" mass="46056">MSPAELSIAALEPRPAPQGQGAPARLGGFEQLLASLGGGGAPDEAAAPVVQGGARPAGRLSRPMSAAPEAANDGPVQAAALATPTRPGRLIQPQPLTSAAPAAPGEPAAPASGPDPSAETTPLTAALVGSTPQTAPAQAAPPTAAAAASQTSTPASAVAAPVATIADAAPQAPGVAQLSTPQTPGSPPLAAAPAGQAQAQAQPQAQFQTQGATEGLAALSAMALQMQDEGADTAETRPPTAPLTPTSPAAASIQGGAAHPMAAQTAVAAHAQTQAQAQTAARAEASQTAEVPGAAADDALMASLPQSAAATASLTGAAFQPTVHAAHAVAAADVLAQVSAQILRRLEGQVSRFQMELHPADLGQVDVKLDIDAEGRLQARLAFDNPAAAAEMRGRVDELRRDLQQAGFQLADDAFSFAERGDQDSRGGRRAAHAFDAGERLTEAAEAPMQRLTFNARSGVDVRI</sequence>
<feature type="region of interest" description="Disordered" evidence="1">
    <location>
        <begin position="1"/>
        <end position="122"/>
    </location>
</feature>
<evidence type="ECO:0000313" key="4">
    <source>
        <dbReference type="Proteomes" id="UP001169063"/>
    </source>
</evidence>
<dbReference type="InterPro" id="IPR038610">
    <property type="entry name" value="FliK-like_C_sf"/>
</dbReference>
<feature type="region of interest" description="Disordered" evidence="1">
    <location>
        <begin position="173"/>
        <end position="212"/>
    </location>
</feature>
<name>A0ABT8SND8_9CAUL</name>